<dbReference type="EMBL" id="CADEBC010000307">
    <property type="protein sequence ID" value="CAB3228099.1"/>
    <property type="molecule type" value="Genomic_DNA"/>
</dbReference>
<gene>
    <name evidence="2" type="ORF">APLA_LOCUS3532</name>
</gene>
<dbReference type="AlphaFoldDB" id="A0A8S0Z844"/>
<evidence type="ECO:0000256" key="1">
    <source>
        <dbReference type="SAM" id="MobiDB-lite"/>
    </source>
</evidence>
<feature type="region of interest" description="Disordered" evidence="1">
    <location>
        <begin position="175"/>
        <end position="199"/>
    </location>
</feature>
<name>A0A8S0Z844_ARCPL</name>
<proteinExistence type="predicted"/>
<accession>A0A8S0Z844</accession>
<comment type="caution">
    <text evidence="2">The sequence shown here is derived from an EMBL/GenBank/DDBJ whole genome shotgun (WGS) entry which is preliminary data.</text>
</comment>
<organism evidence="2 3">
    <name type="scientific">Arctia plantaginis</name>
    <name type="common">Wood tiger moth</name>
    <name type="synonym">Phalaena plantaginis</name>
    <dbReference type="NCBI Taxonomy" id="874455"/>
    <lineage>
        <taxon>Eukaryota</taxon>
        <taxon>Metazoa</taxon>
        <taxon>Ecdysozoa</taxon>
        <taxon>Arthropoda</taxon>
        <taxon>Hexapoda</taxon>
        <taxon>Insecta</taxon>
        <taxon>Pterygota</taxon>
        <taxon>Neoptera</taxon>
        <taxon>Endopterygota</taxon>
        <taxon>Lepidoptera</taxon>
        <taxon>Glossata</taxon>
        <taxon>Ditrysia</taxon>
        <taxon>Noctuoidea</taxon>
        <taxon>Erebidae</taxon>
        <taxon>Arctiinae</taxon>
        <taxon>Arctia</taxon>
    </lineage>
</organism>
<protein>
    <submittedName>
        <fullName evidence="2">Uncharacterized protein</fullName>
    </submittedName>
</protein>
<feature type="compositionally biased region" description="Basic residues" evidence="1">
    <location>
        <begin position="175"/>
        <end position="186"/>
    </location>
</feature>
<dbReference type="Proteomes" id="UP000494106">
    <property type="component" value="Unassembled WGS sequence"/>
</dbReference>
<feature type="non-terminal residue" evidence="2">
    <location>
        <position position="1"/>
    </location>
</feature>
<evidence type="ECO:0000313" key="3">
    <source>
        <dbReference type="Proteomes" id="UP000494106"/>
    </source>
</evidence>
<dbReference type="OrthoDB" id="10022108at2759"/>
<evidence type="ECO:0000313" key="2">
    <source>
        <dbReference type="EMBL" id="CAB3228099.1"/>
    </source>
</evidence>
<sequence length="258" mass="29264">LLTEHLNAILENTAKVQDLRKALEEQAQESIKTTYASVTAKVSKRQPQEQTLHSIIIASKDTTESGEEVMGQIREAVNAKEGWVTIDRVRKAKDRKVIVGCRTEKERDKVKERLTSSGRNLIVEEVKNKDPLLVLKEVLKYNTDDDIIQAIRKQNSDLFHDLNKKDDRIEVKYKKKSRNPHTHHVLRSGPSQSPAKGACDVRANDRGYQAKASFRPSTGAVCGWDPENEELPRSANIPMRGRWKRDCKGSGCSFRPRP</sequence>
<keyword evidence="3" id="KW-1185">Reference proteome</keyword>
<reference evidence="2 3" key="1">
    <citation type="submission" date="2020-04" db="EMBL/GenBank/DDBJ databases">
        <authorList>
            <person name="Wallbank WR R."/>
            <person name="Pardo Diaz C."/>
            <person name="Kozak K."/>
            <person name="Martin S."/>
            <person name="Jiggins C."/>
            <person name="Moest M."/>
            <person name="Warren A I."/>
            <person name="Byers J.R.P. K."/>
            <person name="Montejo-Kovacevich G."/>
            <person name="Yen C E."/>
        </authorList>
    </citation>
    <scope>NUCLEOTIDE SEQUENCE [LARGE SCALE GENOMIC DNA]</scope>
</reference>